<dbReference type="PRINTS" id="PR00079">
    <property type="entry name" value="G6PDHDRGNASE"/>
</dbReference>
<dbReference type="Gene3D" id="3.40.50.720">
    <property type="entry name" value="NAD(P)-binding Rossmann-like Domain"/>
    <property type="match status" value="1"/>
</dbReference>
<evidence type="ECO:0000313" key="9">
    <source>
        <dbReference type="Proteomes" id="UP000431744"/>
    </source>
</evidence>
<evidence type="ECO:0000259" key="7">
    <source>
        <dbReference type="Pfam" id="PF02781"/>
    </source>
</evidence>
<feature type="domain" description="Glucose-6-phosphate dehydrogenase NAD-binding" evidence="6">
    <location>
        <begin position="16"/>
        <end position="181"/>
    </location>
</feature>
<dbReference type="EC" id="1.1.1.49" evidence="8"/>
<keyword evidence="4 8" id="KW-0560">Oxidoreductase</keyword>
<sequence length="466" mass="50704">MTTNPSPKFDPSPQFVILGAWGDLASRLLLPGLASLIAHRSEFAPRLLGVGRAPDGEGGDSWSALVRVKLESAGEERAERAAAQAEYVQCDLLDEYDVRALVDRLETGCVLYFALPPSVTGELVELLARTGVPEGTRLALEKPIGTSESAARELNAAAQRLVPEDRIFRVDHFLGNALVLNVLGVRFANQVFEPLWNRTYVERVEIVYDEDLTVEGRGDFYDGTGALVDMLQSHLLLVSAIVCMDEPSRIDPVEFRDLMAHALRAMRVYDGDPVASSRRARYTAGRIGDREVPDYTDEPGVDGRRGTETLAEVTLEVRSQRWAGVPIVLRSGKALGRQRRVIRLLMRPVPVVPVGLAGEAAPNVLELDLGTGDFTLGVVTSAVDDPQTLDRAVLRARLGRSALTPYGEVLEMLIDGDPLLSVRDDVSERCWAIVQPVRDAWASDAVPLETYAAGTDGPGEWSTSAG</sequence>
<keyword evidence="2" id="KW-0313">Glucose metabolism</keyword>
<evidence type="ECO:0000256" key="4">
    <source>
        <dbReference type="ARBA" id="ARBA00023002"/>
    </source>
</evidence>
<dbReference type="Gene3D" id="3.30.360.10">
    <property type="entry name" value="Dihydrodipicolinate Reductase, domain 2"/>
    <property type="match status" value="1"/>
</dbReference>
<accession>A0A6H9WIW7</accession>
<dbReference type="GO" id="GO:0004345">
    <property type="term" value="F:glucose-6-phosphate dehydrogenase activity"/>
    <property type="evidence" value="ECO:0007669"/>
    <property type="project" value="UniProtKB-EC"/>
</dbReference>
<name>A0A6H9WIW7_9MICO</name>
<dbReference type="GO" id="GO:0005829">
    <property type="term" value="C:cytosol"/>
    <property type="evidence" value="ECO:0007669"/>
    <property type="project" value="TreeGrafter"/>
</dbReference>
<dbReference type="Proteomes" id="UP000431744">
    <property type="component" value="Unassembled WGS sequence"/>
</dbReference>
<dbReference type="GO" id="GO:0009051">
    <property type="term" value="P:pentose-phosphate shunt, oxidative branch"/>
    <property type="evidence" value="ECO:0007669"/>
    <property type="project" value="TreeGrafter"/>
</dbReference>
<dbReference type="InterPro" id="IPR036291">
    <property type="entry name" value="NAD(P)-bd_dom_sf"/>
</dbReference>
<proteinExistence type="predicted"/>
<dbReference type="PANTHER" id="PTHR23429:SF0">
    <property type="entry name" value="GLUCOSE-6-PHOSPHATE 1-DEHYDROGENASE"/>
    <property type="match status" value="1"/>
</dbReference>
<dbReference type="AlphaFoldDB" id="A0A6H9WIW7"/>
<dbReference type="PANTHER" id="PTHR23429">
    <property type="entry name" value="GLUCOSE-6-PHOSPHATE 1-DEHYDROGENASE G6PD"/>
    <property type="match status" value="1"/>
</dbReference>
<evidence type="ECO:0000256" key="2">
    <source>
        <dbReference type="ARBA" id="ARBA00022526"/>
    </source>
</evidence>
<evidence type="ECO:0000256" key="3">
    <source>
        <dbReference type="ARBA" id="ARBA00022857"/>
    </source>
</evidence>
<evidence type="ECO:0000259" key="6">
    <source>
        <dbReference type="Pfam" id="PF00479"/>
    </source>
</evidence>
<feature type="domain" description="Glucose-6-phosphate dehydrogenase C-terminal" evidence="7">
    <location>
        <begin position="185"/>
        <end position="460"/>
    </location>
</feature>
<keyword evidence="5" id="KW-0119">Carbohydrate metabolism</keyword>
<dbReference type="SUPFAM" id="SSF55347">
    <property type="entry name" value="Glyceraldehyde-3-phosphate dehydrogenase-like, C-terminal domain"/>
    <property type="match status" value="1"/>
</dbReference>
<dbReference type="GO" id="GO:0050661">
    <property type="term" value="F:NADP binding"/>
    <property type="evidence" value="ECO:0007669"/>
    <property type="project" value="InterPro"/>
</dbReference>
<comment type="pathway">
    <text evidence="1">Carbohydrate degradation; pentose phosphate pathway; D-ribulose 5-phosphate from D-glucose 6-phosphate (oxidative stage): step 1/3.</text>
</comment>
<dbReference type="GO" id="GO:0006006">
    <property type="term" value="P:glucose metabolic process"/>
    <property type="evidence" value="ECO:0007669"/>
    <property type="project" value="UniProtKB-KW"/>
</dbReference>
<dbReference type="InterPro" id="IPR022675">
    <property type="entry name" value="G6P_DH_C"/>
</dbReference>
<keyword evidence="9" id="KW-1185">Reference proteome</keyword>
<dbReference type="Pfam" id="PF02781">
    <property type="entry name" value="G6PD_C"/>
    <property type="match status" value="1"/>
</dbReference>
<dbReference type="InterPro" id="IPR022674">
    <property type="entry name" value="G6P_DH_NAD-bd"/>
</dbReference>
<dbReference type="SUPFAM" id="SSF51735">
    <property type="entry name" value="NAD(P)-binding Rossmann-fold domains"/>
    <property type="match status" value="1"/>
</dbReference>
<dbReference type="NCBIfam" id="NF009492">
    <property type="entry name" value="PRK12853.1-3"/>
    <property type="match status" value="1"/>
</dbReference>
<dbReference type="Pfam" id="PF00479">
    <property type="entry name" value="G6PD_N"/>
    <property type="match status" value="1"/>
</dbReference>
<evidence type="ECO:0000313" key="8">
    <source>
        <dbReference type="EMBL" id="KAB1646753.1"/>
    </source>
</evidence>
<dbReference type="RefSeq" id="WP_158029919.1">
    <property type="nucleotide sequence ID" value="NZ_BMHG01000002.1"/>
</dbReference>
<keyword evidence="3" id="KW-0521">NADP</keyword>
<organism evidence="8 9">
    <name type="scientific">Pseudoclavibacter endophyticus</name>
    <dbReference type="NCBI Taxonomy" id="1778590"/>
    <lineage>
        <taxon>Bacteria</taxon>
        <taxon>Bacillati</taxon>
        <taxon>Actinomycetota</taxon>
        <taxon>Actinomycetes</taxon>
        <taxon>Micrococcales</taxon>
        <taxon>Microbacteriaceae</taxon>
        <taxon>Pseudoclavibacter</taxon>
    </lineage>
</organism>
<evidence type="ECO:0000256" key="5">
    <source>
        <dbReference type="ARBA" id="ARBA00023277"/>
    </source>
</evidence>
<comment type="caution">
    <text evidence="8">The sequence shown here is derived from an EMBL/GenBank/DDBJ whole genome shotgun (WGS) entry which is preliminary data.</text>
</comment>
<reference evidence="8 9" key="1">
    <citation type="submission" date="2019-09" db="EMBL/GenBank/DDBJ databases">
        <title>Phylogeny of genus Pseudoclavibacter and closely related genus.</title>
        <authorList>
            <person name="Li Y."/>
        </authorList>
    </citation>
    <scope>NUCLEOTIDE SEQUENCE [LARGE SCALE GENOMIC DNA]</scope>
    <source>
        <strain evidence="8 9">EGI 60007</strain>
    </source>
</reference>
<protein>
    <submittedName>
        <fullName evidence="8">Glucose-6-phosphate dehydrogenase</fullName>
        <ecNumber evidence="8">1.1.1.49</ecNumber>
    </submittedName>
</protein>
<gene>
    <name evidence="8" type="ORF">F8O04_13490</name>
</gene>
<dbReference type="OrthoDB" id="9802739at2"/>
<dbReference type="EMBL" id="WBJY01000004">
    <property type="protein sequence ID" value="KAB1646753.1"/>
    <property type="molecule type" value="Genomic_DNA"/>
</dbReference>
<evidence type="ECO:0000256" key="1">
    <source>
        <dbReference type="ARBA" id="ARBA00004937"/>
    </source>
</evidence>
<dbReference type="InterPro" id="IPR001282">
    <property type="entry name" value="G6P_DH"/>
</dbReference>